<reference evidence="2" key="1">
    <citation type="submission" date="2015-12" db="EMBL/GenBank/DDBJ databases">
        <title>De novo transcriptome assembly of four potential Pierce s Disease insect vectors from Arizona vineyards.</title>
        <authorList>
            <person name="Tassone E.E."/>
        </authorList>
    </citation>
    <scope>NUCLEOTIDE SEQUENCE</scope>
</reference>
<feature type="compositionally biased region" description="Basic and acidic residues" evidence="1">
    <location>
        <begin position="213"/>
        <end position="222"/>
    </location>
</feature>
<name>A0A1B6E304_9HEMI</name>
<dbReference type="EMBL" id="GEDC01005004">
    <property type="protein sequence ID" value="JAS32294.1"/>
    <property type="molecule type" value="Transcribed_RNA"/>
</dbReference>
<evidence type="ECO:0000313" key="2">
    <source>
        <dbReference type="EMBL" id="JAS32294.1"/>
    </source>
</evidence>
<dbReference type="AlphaFoldDB" id="A0A1B6E304"/>
<sequence length="271" mass="31123">MLNNYVNKDLKSTDSNEIIIKQGKMFATNTIGTQHPIKSRNRNPKDNFTQTDEIMETEIKNKKSQDLLPIDIEMFSPRPRRTLKSCAEPNNTDDLYKINNSASTKQSKELETVNYDIEKNRKTLTSENDTDINRIINSDGIKNNEHTYRRKSEVEEMKLVESDLDSKMSDDQKRIFSQRSTSSNNLNNIKSEKQRKSYIGNTGERTSVSNKSHQLDAVETDKTGWNLNQGKNAEVDFNNLRSDSIKLYLKSEVIENKVSKSKSNESDSTPK</sequence>
<protein>
    <submittedName>
        <fullName evidence="2">Uncharacterized protein</fullName>
    </submittedName>
</protein>
<feature type="compositionally biased region" description="Polar residues" evidence="1">
    <location>
        <begin position="199"/>
        <end position="212"/>
    </location>
</feature>
<gene>
    <name evidence="2" type="ORF">g.2243</name>
</gene>
<evidence type="ECO:0000256" key="1">
    <source>
        <dbReference type="SAM" id="MobiDB-lite"/>
    </source>
</evidence>
<feature type="region of interest" description="Disordered" evidence="1">
    <location>
        <begin position="163"/>
        <end position="224"/>
    </location>
</feature>
<organism evidence="2">
    <name type="scientific">Clastoptera arizonana</name>
    <name type="common">Arizona spittle bug</name>
    <dbReference type="NCBI Taxonomy" id="38151"/>
    <lineage>
        <taxon>Eukaryota</taxon>
        <taxon>Metazoa</taxon>
        <taxon>Ecdysozoa</taxon>
        <taxon>Arthropoda</taxon>
        <taxon>Hexapoda</taxon>
        <taxon>Insecta</taxon>
        <taxon>Pterygota</taxon>
        <taxon>Neoptera</taxon>
        <taxon>Paraneoptera</taxon>
        <taxon>Hemiptera</taxon>
        <taxon>Auchenorrhyncha</taxon>
        <taxon>Cercopoidea</taxon>
        <taxon>Clastopteridae</taxon>
        <taxon>Clastoptera</taxon>
    </lineage>
</organism>
<feature type="compositionally biased region" description="Basic and acidic residues" evidence="1">
    <location>
        <begin position="163"/>
        <end position="174"/>
    </location>
</feature>
<proteinExistence type="predicted"/>
<feature type="compositionally biased region" description="Polar residues" evidence="1">
    <location>
        <begin position="175"/>
        <end position="189"/>
    </location>
</feature>
<accession>A0A1B6E304</accession>